<dbReference type="InterPro" id="IPR027417">
    <property type="entry name" value="P-loop_NTPase"/>
</dbReference>
<gene>
    <name evidence="1" type="ORF">MOC45_21270</name>
</gene>
<protein>
    <submittedName>
        <fullName evidence="1">Uncharacterized protein</fullName>
    </submittedName>
</protein>
<proteinExistence type="predicted"/>
<dbReference type="EMBL" id="JALANJ010000053">
    <property type="protein sequence ID" value="MCY8123075.1"/>
    <property type="molecule type" value="Genomic_DNA"/>
</dbReference>
<dbReference type="Gene3D" id="3.40.50.300">
    <property type="entry name" value="P-loop containing nucleotide triphosphate hydrolases"/>
    <property type="match status" value="1"/>
</dbReference>
<organism evidence="1 2">
    <name type="scientific">Bacillus spizizenii</name>
    <name type="common">Bacillus subtilis subsp. spizizenii</name>
    <dbReference type="NCBI Taxonomy" id="96241"/>
    <lineage>
        <taxon>Bacteria</taxon>
        <taxon>Bacillati</taxon>
        <taxon>Bacillota</taxon>
        <taxon>Bacilli</taxon>
        <taxon>Bacillales</taxon>
        <taxon>Bacillaceae</taxon>
        <taxon>Bacillus</taxon>
    </lineage>
</organism>
<dbReference type="Proteomes" id="UP001070352">
    <property type="component" value="Unassembled WGS sequence"/>
</dbReference>
<evidence type="ECO:0000313" key="1">
    <source>
        <dbReference type="EMBL" id="MCY8123075.1"/>
    </source>
</evidence>
<reference evidence="1" key="1">
    <citation type="submission" date="2022-02" db="EMBL/GenBank/DDBJ databases">
        <title>Crop Bioprotection Bacillus Genome Sequencing.</title>
        <authorList>
            <person name="Dunlap C."/>
        </authorList>
    </citation>
    <scope>NUCLEOTIDE SEQUENCE</scope>
    <source>
        <strain evidence="1">M18B4</strain>
    </source>
</reference>
<dbReference type="AlphaFoldDB" id="A0A9Q4HBL5"/>
<comment type="caution">
    <text evidence="1">The sequence shown here is derived from an EMBL/GenBank/DDBJ whole genome shotgun (WGS) entry which is preliminary data.</text>
</comment>
<accession>A0A9Q4HBL5</accession>
<name>A0A9Q4HBL5_BACSC</name>
<sequence>MDLKVGSIFQSGDRAILVFGVSEYVDPFIESKKQSGIGINLETGQVDSVNQYAYPVRSFDDLSETQLETFSHYYPILRAMLKTSMVTVSGKARSGKDTLADEIVNSKNYKKLPLSAPVKQVHSIIYGQLDIKDRSGLILIGETMCEKDPHIWIKVWLREALKHFTKGDKKKFVISDVRKPSEFTFFESMGAFSVRIEADEEARRKIITRKDGKEALKHLDDKTESYVDSFDTDMVLYNGYDQKYFEDIGMVLKRLTNEG</sequence>
<evidence type="ECO:0000313" key="2">
    <source>
        <dbReference type="Proteomes" id="UP001070352"/>
    </source>
</evidence>